<dbReference type="HOGENOM" id="CLU_1923838_0_0_0"/>
<keyword evidence="1" id="KW-0472">Membrane</keyword>
<accession>Q254I3</accession>
<name>Q254I3_CHLFF</name>
<dbReference type="EMBL" id="AP006861">
    <property type="protein sequence ID" value="BAE81305.1"/>
    <property type="molecule type" value="Genomic_DNA"/>
</dbReference>
<protein>
    <submittedName>
        <fullName evidence="2">Uncharacterized protein</fullName>
    </submittedName>
</protein>
<evidence type="ECO:0000313" key="3">
    <source>
        <dbReference type="Proteomes" id="UP000001260"/>
    </source>
</evidence>
<organism evidence="2 3">
    <name type="scientific">Chlamydia felis (strain Fe/C-56)</name>
    <name type="common">Chlamydophila felis</name>
    <dbReference type="NCBI Taxonomy" id="264202"/>
    <lineage>
        <taxon>Bacteria</taxon>
        <taxon>Pseudomonadati</taxon>
        <taxon>Chlamydiota</taxon>
        <taxon>Chlamydiia</taxon>
        <taxon>Chlamydiales</taxon>
        <taxon>Chlamydiaceae</taxon>
        <taxon>Chlamydia/Chlamydophila group</taxon>
        <taxon>Chlamydia</taxon>
    </lineage>
</organism>
<feature type="transmembrane region" description="Helical" evidence="1">
    <location>
        <begin position="56"/>
        <end position="77"/>
    </location>
</feature>
<sequence>MKAHEYGEFSHRPGRNIFTLSDIQTSTNSESQECTFSSHTVSGGSSRFSFLSAPSALWVVLGLLATLSSCCILESGYHSVPVLIVALVVQIVLAVVSVVCLIIKHRKAIASNFCN</sequence>
<proteinExistence type="predicted"/>
<feature type="transmembrane region" description="Helical" evidence="1">
    <location>
        <begin position="83"/>
        <end position="103"/>
    </location>
</feature>
<dbReference type="KEGG" id="cfe:BAE81305.1"/>
<dbReference type="AlphaFoldDB" id="Q254I3"/>
<evidence type="ECO:0000256" key="1">
    <source>
        <dbReference type="SAM" id="Phobius"/>
    </source>
</evidence>
<dbReference type="Proteomes" id="UP000001260">
    <property type="component" value="Chromosome"/>
</dbReference>
<reference evidence="2 3" key="1">
    <citation type="journal article" date="2006" name="DNA Res.">
        <title>Genome sequence of the cat pathogen, Chlamydophila felis.</title>
        <authorList>
            <person name="Azuma Y."/>
            <person name="Hirakawa H."/>
            <person name="Yamashita A."/>
            <person name="Cai Y."/>
            <person name="Rahman M.A."/>
            <person name="Suzuki H."/>
            <person name="Mitaku S."/>
            <person name="Toh H."/>
            <person name="Goto S."/>
            <person name="Murakami T."/>
            <person name="Sugi K."/>
            <person name="Hayashi H."/>
            <person name="Fukushi H."/>
            <person name="Hattori M."/>
            <person name="Kuhara S."/>
            <person name="Shirai M."/>
        </authorList>
    </citation>
    <scope>NUCLEOTIDE SEQUENCE [LARGE SCALE GENOMIC DNA]</scope>
    <source>
        <strain evidence="2 3">Fe/C-56</strain>
    </source>
</reference>
<dbReference type="RefSeq" id="WP_011458085.1">
    <property type="nucleotide sequence ID" value="NC_007899.1"/>
</dbReference>
<keyword evidence="1" id="KW-1133">Transmembrane helix</keyword>
<keyword evidence="3" id="KW-1185">Reference proteome</keyword>
<keyword evidence="1" id="KW-0812">Transmembrane</keyword>
<evidence type="ECO:0000313" key="2">
    <source>
        <dbReference type="EMBL" id="BAE81305.1"/>
    </source>
</evidence>
<gene>
    <name evidence="2" type="ordered locus">CF0533</name>
</gene>